<dbReference type="EnsemblMetazoa" id="XM_011684141">
    <property type="protein sequence ID" value="XP_011682443"/>
    <property type="gene ID" value="LOC590684"/>
</dbReference>
<dbReference type="AlphaFoldDB" id="A0A7M7HJU6"/>
<comment type="subcellular location">
    <subcellularLocation>
        <location evidence="1">Membrane</location>
        <topology evidence="1">Multi-pass membrane protein</topology>
    </subcellularLocation>
</comment>
<evidence type="ECO:0000259" key="14">
    <source>
        <dbReference type="Pfam" id="PF07885"/>
    </source>
</evidence>
<evidence type="ECO:0000256" key="3">
    <source>
        <dbReference type="ARBA" id="ARBA00022448"/>
    </source>
</evidence>
<name>A0A7M7HJU6_STRPU</name>
<dbReference type="GO" id="GO:0022841">
    <property type="term" value="F:potassium ion leak channel activity"/>
    <property type="evidence" value="ECO:0000318"/>
    <property type="project" value="GO_Central"/>
</dbReference>
<keyword evidence="6" id="KW-0631">Potassium channel</keyword>
<dbReference type="SUPFAM" id="SSF81324">
    <property type="entry name" value="Voltage-gated potassium channels"/>
    <property type="match status" value="2"/>
</dbReference>
<reference evidence="16" key="1">
    <citation type="submission" date="2015-02" db="EMBL/GenBank/DDBJ databases">
        <title>Genome sequencing for Strongylocentrotus purpuratus.</title>
        <authorList>
            <person name="Murali S."/>
            <person name="Liu Y."/>
            <person name="Vee V."/>
            <person name="English A."/>
            <person name="Wang M."/>
            <person name="Skinner E."/>
            <person name="Han Y."/>
            <person name="Muzny D.M."/>
            <person name="Worley K.C."/>
            <person name="Gibbs R.A."/>
        </authorList>
    </citation>
    <scope>NUCLEOTIDE SEQUENCE</scope>
</reference>
<protein>
    <recommendedName>
        <fullName evidence="14">Potassium channel domain-containing protein</fullName>
    </recommendedName>
</protein>
<keyword evidence="9 12" id="KW-0406">Ion transport</keyword>
<evidence type="ECO:0000256" key="6">
    <source>
        <dbReference type="ARBA" id="ARBA00022826"/>
    </source>
</evidence>
<dbReference type="RefSeq" id="XP_011682443.2">
    <property type="nucleotide sequence ID" value="XM_011684141.2"/>
</dbReference>
<dbReference type="OMA" id="IDLMAIR"/>
<dbReference type="Gene3D" id="1.10.287.70">
    <property type="match status" value="1"/>
</dbReference>
<dbReference type="EnsemblMetazoa" id="XM_011684143">
    <property type="protein sequence ID" value="XP_011682445"/>
    <property type="gene ID" value="LOC590684"/>
</dbReference>
<dbReference type="InterPro" id="IPR013099">
    <property type="entry name" value="K_chnl_dom"/>
</dbReference>
<dbReference type="InterPro" id="IPR003092">
    <property type="entry name" value="2pore_dom_K_chnl_TASK"/>
</dbReference>
<evidence type="ECO:0000256" key="7">
    <source>
        <dbReference type="ARBA" id="ARBA00022958"/>
    </source>
</evidence>
<dbReference type="Pfam" id="PF07885">
    <property type="entry name" value="Ion_trans_2"/>
    <property type="match status" value="2"/>
</dbReference>
<proteinExistence type="inferred from homology"/>
<feature type="domain" description="Potassium channel" evidence="14">
    <location>
        <begin position="79"/>
        <end position="140"/>
    </location>
</feature>
<evidence type="ECO:0000256" key="2">
    <source>
        <dbReference type="ARBA" id="ARBA00006666"/>
    </source>
</evidence>
<evidence type="ECO:0000313" key="15">
    <source>
        <dbReference type="EnsemblMetazoa" id="XP_011682443"/>
    </source>
</evidence>
<sequence>MNGLRLFILTLLLFIYLLLGAVVFHFLEQENEDSVRLDLVSIRDQLLADYPCLTEDTLRNFTLGLIKARNSGVTLEGNKTSPSNWDFSSSFFFSGTVVTTIGYGAIAPRTYGGQLYCMVYAALGIPYTAWILASIGAFYQKTMEGYIARADKALMMSISRIRIRKIFLGIVVAAGSYTIFLIIPAVIFMFLEHWTFHIAHYYTFITLTTIGFGDYIATVDGPNLEHWLYDFIVTLWNILGLAYLAVIISVIGKGEMKTEGSIRKFHAKVLKRHRNLKTGKKDEKVAMSSLEEVKFKRNANGTAQNKDENENGALYSSRNSVVGDVILPYFVDPESMKPGSQTDANEDSNVDDSEIFDEVVTIDGRIVEDERTNNMCIMLECENDFDLEAVEKIIHAALEETVPTQLGLPHHSFSLENHVRHPKKLCTQGTQTE</sequence>
<keyword evidence="16" id="KW-1185">Reference proteome</keyword>
<dbReference type="RefSeq" id="XP_011682445.2">
    <property type="nucleotide sequence ID" value="XM_011684143.2"/>
</dbReference>
<feature type="transmembrane region" description="Helical" evidence="13">
    <location>
        <begin position="166"/>
        <end position="191"/>
    </location>
</feature>
<dbReference type="InParanoid" id="A0A7M7HJU6"/>
<evidence type="ECO:0000256" key="9">
    <source>
        <dbReference type="ARBA" id="ARBA00023065"/>
    </source>
</evidence>
<keyword evidence="8 13" id="KW-1133">Transmembrane helix</keyword>
<keyword evidence="5 12" id="KW-0812">Transmembrane</keyword>
<keyword evidence="10 13" id="KW-0472">Membrane</keyword>
<accession>A0A7M7HJU6</accession>
<dbReference type="PANTHER" id="PTHR11003:SF330">
    <property type="entry name" value="POTASSIUM CHANNEL DOMAIN-CONTAINING PROTEIN"/>
    <property type="match status" value="1"/>
</dbReference>
<dbReference type="FunCoup" id="A0A7M7HJU6">
    <property type="interactions" value="118"/>
</dbReference>
<evidence type="ECO:0000256" key="13">
    <source>
        <dbReference type="SAM" id="Phobius"/>
    </source>
</evidence>
<reference evidence="15" key="2">
    <citation type="submission" date="2021-01" db="UniProtKB">
        <authorList>
            <consortium name="EnsemblMetazoa"/>
        </authorList>
    </citation>
    <scope>IDENTIFICATION</scope>
</reference>
<feature type="transmembrane region" description="Helical" evidence="13">
    <location>
        <begin position="118"/>
        <end position="139"/>
    </location>
</feature>
<dbReference type="InterPro" id="IPR003280">
    <property type="entry name" value="2pore_dom_K_chnl"/>
</dbReference>
<keyword evidence="3 12" id="KW-0813">Transport</keyword>
<feature type="transmembrane region" description="Helical" evidence="13">
    <location>
        <begin position="87"/>
        <end position="106"/>
    </location>
</feature>
<dbReference type="GO" id="GO:0071805">
    <property type="term" value="P:potassium ion transmembrane transport"/>
    <property type="evidence" value="ECO:0000318"/>
    <property type="project" value="GO_Central"/>
</dbReference>
<dbReference type="GeneID" id="590684"/>
<evidence type="ECO:0000256" key="1">
    <source>
        <dbReference type="ARBA" id="ARBA00004141"/>
    </source>
</evidence>
<dbReference type="PRINTS" id="PR01333">
    <property type="entry name" value="2POREKCHANEL"/>
</dbReference>
<keyword evidence="7" id="KW-0630">Potassium</keyword>
<organism evidence="15 16">
    <name type="scientific">Strongylocentrotus purpuratus</name>
    <name type="common">Purple sea urchin</name>
    <dbReference type="NCBI Taxonomy" id="7668"/>
    <lineage>
        <taxon>Eukaryota</taxon>
        <taxon>Metazoa</taxon>
        <taxon>Echinodermata</taxon>
        <taxon>Eleutherozoa</taxon>
        <taxon>Echinozoa</taxon>
        <taxon>Echinoidea</taxon>
        <taxon>Euechinoidea</taxon>
        <taxon>Echinacea</taxon>
        <taxon>Camarodonta</taxon>
        <taxon>Echinidea</taxon>
        <taxon>Strongylocentrotidae</taxon>
        <taxon>Strongylocentrotus</taxon>
    </lineage>
</organism>
<dbReference type="PRINTS" id="PR01095">
    <property type="entry name" value="TASKCHANNEL"/>
</dbReference>
<dbReference type="EnsemblMetazoa" id="XM_011684142">
    <property type="protein sequence ID" value="XP_011682444"/>
    <property type="gene ID" value="LOC590684"/>
</dbReference>
<evidence type="ECO:0000256" key="8">
    <source>
        <dbReference type="ARBA" id="ARBA00022989"/>
    </source>
</evidence>
<keyword evidence="4" id="KW-0633">Potassium transport</keyword>
<feature type="transmembrane region" description="Helical" evidence="13">
    <location>
        <begin position="6"/>
        <end position="27"/>
    </location>
</feature>
<feature type="transmembrane region" description="Helical" evidence="13">
    <location>
        <begin position="227"/>
        <end position="251"/>
    </location>
</feature>
<evidence type="ECO:0000256" key="10">
    <source>
        <dbReference type="ARBA" id="ARBA00023136"/>
    </source>
</evidence>
<comment type="similarity">
    <text evidence="2 12">Belongs to the two pore domain potassium channel (TC 1.A.1.8) family.</text>
</comment>
<dbReference type="GO" id="GO:0015271">
    <property type="term" value="F:outward rectifier potassium channel activity"/>
    <property type="evidence" value="ECO:0000318"/>
    <property type="project" value="GO_Central"/>
</dbReference>
<evidence type="ECO:0000256" key="4">
    <source>
        <dbReference type="ARBA" id="ARBA00022538"/>
    </source>
</evidence>
<dbReference type="GO" id="GO:0005886">
    <property type="term" value="C:plasma membrane"/>
    <property type="evidence" value="ECO:0000318"/>
    <property type="project" value="GO_Central"/>
</dbReference>
<feature type="domain" description="Potassium channel" evidence="14">
    <location>
        <begin position="178"/>
        <end position="253"/>
    </location>
</feature>
<keyword evidence="11 12" id="KW-0407">Ion channel</keyword>
<dbReference type="KEGG" id="spu:590684"/>
<dbReference type="Proteomes" id="UP000007110">
    <property type="component" value="Unassembled WGS sequence"/>
</dbReference>
<dbReference type="RefSeq" id="XP_011682444.2">
    <property type="nucleotide sequence ID" value="XM_011684142.2"/>
</dbReference>
<evidence type="ECO:0000256" key="12">
    <source>
        <dbReference type="RuleBase" id="RU003857"/>
    </source>
</evidence>
<evidence type="ECO:0000313" key="16">
    <source>
        <dbReference type="Proteomes" id="UP000007110"/>
    </source>
</evidence>
<evidence type="ECO:0000256" key="11">
    <source>
        <dbReference type="ARBA" id="ARBA00023303"/>
    </source>
</evidence>
<dbReference type="PANTHER" id="PTHR11003">
    <property type="entry name" value="POTASSIUM CHANNEL, SUBFAMILY K"/>
    <property type="match status" value="1"/>
</dbReference>
<evidence type="ECO:0000256" key="5">
    <source>
        <dbReference type="ARBA" id="ARBA00022692"/>
    </source>
</evidence>
<dbReference type="OrthoDB" id="297496at2759"/>